<sequence>MCKNKTSQFVQKQDIAIYFDSDEYFNYEICNTV</sequence>
<protein>
    <submittedName>
        <fullName evidence="1">Uncharacterized protein</fullName>
    </submittedName>
</protein>
<organism evidence="1">
    <name type="scientific">Arundo donax</name>
    <name type="common">Giant reed</name>
    <name type="synonym">Donax arundinaceus</name>
    <dbReference type="NCBI Taxonomy" id="35708"/>
    <lineage>
        <taxon>Eukaryota</taxon>
        <taxon>Viridiplantae</taxon>
        <taxon>Streptophyta</taxon>
        <taxon>Embryophyta</taxon>
        <taxon>Tracheophyta</taxon>
        <taxon>Spermatophyta</taxon>
        <taxon>Magnoliopsida</taxon>
        <taxon>Liliopsida</taxon>
        <taxon>Poales</taxon>
        <taxon>Poaceae</taxon>
        <taxon>PACMAD clade</taxon>
        <taxon>Arundinoideae</taxon>
        <taxon>Arundineae</taxon>
        <taxon>Arundo</taxon>
    </lineage>
</organism>
<name>A0A0A9HMC1_ARUDO</name>
<accession>A0A0A9HMC1</accession>
<dbReference type="EMBL" id="GBRH01159591">
    <property type="protein sequence ID" value="JAE38305.1"/>
    <property type="molecule type" value="Transcribed_RNA"/>
</dbReference>
<dbReference type="AlphaFoldDB" id="A0A0A9HMC1"/>
<reference evidence="1" key="2">
    <citation type="journal article" date="2015" name="Data Brief">
        <title>Shoot transcriptome of the giant reed, Arundo donax.</title>
        <authorList>
            <person name="Barrero R.A."/>
            <person name="Guerrero F.D."/>
            <person name="Moolhuijzen P."/>
            <person name="Goolsby J.A."/>
            <person name="Tidwell J."/>
            <person name="Bellgard S.E."/>
            <person name="Bellgard M.I."/>
        </authorList>
    </citation>
    <scope>NUCLEOTIDE SEQUENCE</scope>
    <source>
        <tissue evidence="1">Shoot tissue taken approximately 20 cm above the soil surface</tissue>
    </source>
</reference>
<reference evidence="1" key="1">
    <citation type="submission" date="2014-09" db="EMBL/GenBank/DDBJ databases">
        <authorList>
            <person name="Magalhaes I.L.F."/>
            <person name="Oliveira U."/>
            <person name="Santos F.R."/>
            <person name="Vidigal T.H.D.A."/>
            <person name="Brescovit A.D."/>
            <person name="Santos A.J."/>
        </authorList>
    </citation>
    <scope>NUCLEOTIDE SEQUENCE</scope>
    <source>
        <tissue evidence="1">Shoot tissue taken approximately 20 cm above the soil surface</tissue>
    </source>
</reference>
<proteinExistence type="predicted"/>
<evidence type="ECO:0000313" key="1">
    <source>
        <dbReference type="EMBL" id="JAE38305.1"/>
    </source>
</evidence>